<organism evidence="2 3">
    <name type="scientific">Diaporthe helianthi</name>
    <dbReference type="NCBI Taxonomy" id="158607"/>
    <lineage>
        <taxon>Eukaryota</taxon>
        <taxon>Fungi</taxon>
        <taxon>Dikarya</taxon>
        <taxon>Ascomycota</taxon>
        <taxon>Pezizomycotina</taxon>
        <taxon>Sordariomycetes</taxon>
        <taxon>Sordariomycetidae</taxon>
        <taxon>Diaporthales</taxon>
        <taxon>Diaporthaceae</taxon>
        <taxon>Diaporthe</taxon>
    </lineage>
</organism>
<evidence type="ECO:0000256" key="1">
    <source>
        <dbReference type="SAM" id="MobiDB-lite"/>
    </source>
</evidence>
<name>A0A2P5HV95_DIAHE</name>
<evidence type="ECO:0000313" key="2">
    <source>
        <dbReference type="EMBL" id="POS74179.1"/>
    </source>
</evidence>
<reference evidence="2" key="1">
    <citation type="submission" date="2017-09" db="EMBL/GenBank/DDBJ databases">
        <title>Polyketide synthases of a Diaporthe helianthi virulent isolate.</title>
        <authorList>
            <person name="Baroncelli R."/>
        </authorList>
    </citation>
    <scope>NUCLEOTIDE SEQUENCE [LARGE SCALE GENOMIC DNA]</scope>
    <source>
        <strain evidence="2">7/96</strain>
    </source>
</reference>
<dbReference type="InParanoid" id="A0A2P5HV95"/>
<evidence type="ECO:0000313" key="3">
    <source>
        <dbReference type="Proteomes" id="UP000094444"/>
    </source>
</evidence>
<dbReference type="Proteomes" id="UP000094444">
    <property type="component" value="Unassembled WGS sequence"/>
</dbReference>
<dbReference type="EMBL" id="MAVT02000671">
    <property type="protein sequence ID" value="POS74179.1"/>
    <property type="molecule type" value="Genomic_DNA"/>
</dbReference>
<keyword evidence="3" id="KW-1185">Reference proteome</keyword>
<proteinExistence type="predicted"/>
<protein>
    <submittedName>
        <fullName evidence="2">Uncharacterized protein</fullName>
    </submittedName>
</protein>
<comment type="caution">
    <text evidence="2">The sequence shown here is derived from an EMBL/GenBank/DDBJ whole genome shotgun (WGS) entry which is preliminary data.</text>
</comment>
<accession>A0A2P5HV95</accession>
<feature type="region of interest" description="Disordered" evidence="1">
    <location>
        <begin position="65"/>
        <end position="88"/>
    </location>
</feature>
<dbReference type="AlphaFoldDB" id="A0A2P5HV95"/>
<sequence>MRRQSNPKLPGMQSQWWWCIIRKTAPDFSSIHMRNTALKPTINTRTQSEEDLAPIQELWNRQELRPAAQAKGSKRGIRNGHSGRGRHIQALGVNAVEIREIQLRQFTMISHHKKESRFTP</sequence>
<feature type="compositionally biased region" description="Basic residues" evidence="1">
    <location>
        <begin position="72"/>
        <end position="87"/>
    </location>
</feature>
<gene>
    <name evidence="2" type="ORF">DHEL01_v207432</name>
</gene>